<feature type="compositionally biased region" description="Basic and acidic residues" evidence="1">
    <location>
        <begin position="162"/>
        <end position="176"/>
    </location>
</feature>
<comment type="caution">
    <text evidence="2">The sequence shown here is derived from an EMBL/GenBank/DDBJ whole genome shotgun (WGS) entry which is preliminary data.</text>
</comment>
<evidence type="ECO:0000313" key="3">
    <source>
        <dbReference type="Proteomes" id="UP000588334"/>
    </source>
</evidence>
<accession>A0A7K8WTC4</accession>
<dbReference type="Proteomes" id="UP000588334">
    <property type="component" value="Unassembled WGS sequence"/>
</dbReference>
<evidence type="ECO:0000256" key="1">
    <source>
        <dbReference type="SAM" id="MobiDB-lite"/>
    </source>
</evidence>
<protein>
    <submittedName>
        <fullName evidence="2">GP179 protein</fullName>
    </submittedName>
</protein>
<dbReference type="EMBL" id="VWZF01006073">
    <property type="protein sequence ID" value="NXF81749.1"/>
    <property type="molecule type" value="Genomic_DNA"/>
</dbReference>
<gene>
    <name evidence="2" type="primary">Gpr179_0</name>
    <name evidence="2" type="ORF">SCLMEX_R15728</name>
</gene>
<dbReference type="OrthoDB" id="5823771at2759"/>
<feature type="non-terminal residue" evidence="2">
    <location>
        <position position="335"/>
    </location>
</feature>
<reference evidence="2 3" key="1">
    <citation type="submission" date="2019-09" db="EMBL/GenBank/DDBJ databases">
        <title>Bird 10,000 Genomes (B10K) Project - Family phase.</title>
        <authorList>
            <person name="Zhang G."/>
        </authorList>
    </citation>
    <scope>NUCLEOTIDE SEQUENCE [LARGE SCALE GENOMIC DNA]</scope>
    <source>
        <strain evidence="2">B10K-DU-001-03</strain>
        <tissue evidence="2">Muscle</tissue>
    </source>
</reference>
<name>A0A7K8WTC4_9FURN</name>
<evidence type="ECO:0000313" key="2">
    <source>
        <dbReference type="EMBL" id="NXF81749.1"/>
    </source>
</evidence>
<feature type="region of interest" description="Disordered" evidence="1">
    <location>
        <begin position="298"/>
        <end position="335"/>
    </location>
</feature>
<proteinExistence type="predicted"/>
<feature type="compositionally biased region" description="Basic and acidic residues" evidence="1">
    <location>
        <begin position="194"/>
        <end position="209"/>
    </location>
</feature>
<dbReference type="AlphaFoldDB" id="A0A7K8WTC4"/>
<feature type="region of interest" description="Disordered" evidence="1">
    <location>
        <begin position="1"/>
        <end position="282"/>
    </location>
</feature>
<feature type="compositionally biased region" description="Basic and acidic residues" evidence="1">
    <location>
        <begin position="325"/>
        <end position="335"/>
    </location>
</feature>
<organism evidence="2 3">
    <name type="scientific">Sclerurus mexicanus</name>
    <name type="common">tawny-throated leaftosser</name>
    <dbReference type="NCBI Taxonomy" id="265632"/>
    <lineage>
        <taxon>Eukaryota</taxon>
        <taxon>Metazoa</taxon>
        <taxon>Chordata</taxon>
        <taxon>Craniata</taxon>
        <taxon>Vertebrata</taxon>
        <taxon>Euteleostomi</taxon>
        <taxon>Archelosauria</taxon>
        <taxon>Archosauria</taxon>
        <taxon>Dinosauria</taxon>
        <taxon>Saurischia</taxon>
        <taxon>Theropoda</taxon>
        <taxon>Coelurosauria</taxon>
        <taxon>Aves</taxon>
        <taxon>Neognathae</taxon>
        <taxon>Neoaves</taxon>
        <taxon>Telluraves</taxon>
        <taxon>Australaves</taxon>
        <taxon>Passeriformes</taxon>
        <taxon>Furnariidae</taxon>
        <taxon>Sclerurus</taxon>
    </lineage>
</organism>
<sequence length="335" mass="34695">APAAGGHQGTSGSVQDHSEKERPPAKPSPSSPQPSTATGVQRAAREKPGSEVCPPGCLGIPAGRGALLRQEAIVSREDSGLPVGEESPAKALEKGNSQSEPLSPGGSQGTEEGALDTAGKAGSKQGEVCPGETREDSSTAAGICPGEQSEGRTPGKSGSKGDPQHPREEPGMEKPPAKSPEVPKAALEQVGTTEGRRAEVCPWESREQGRTVGAEICPWDTEEAQPEQERQEGERKSTRPKSMGGSPKSGEGAEQPGMGLPARHPVVPKPSPQQAGTIGSRKVTVCPWEVEDEMLPKTEICPWEEAAAPAGKEGLSQDTRGTSRGQDKPGSRGLE</sequence>
<keyword evidence="3" id="KW-1185">Reference proteome</keyword>
<feature type="non-terminal residue" evidence="2">
    <location>
        <position position="1"/>
    </location>
</feature>
<feature type="compositionally biased region" description="Basic and acidic residues" evidence="1">
    <location>
        <begin position="227"/>
        <end position="237"/>
    </location>
</feature>